<evidence type="ECO:0000256" key="8">
    <source>
        <dbReference type="PIRSR" id="PIRSR640255-1"/>
    </source>
</evidence>
<dbReference type="PANTHER" id="PTHR13966">
    <property type="entry name" value="ENDONUCLEASE RELATED"/>
    <property type="match status" value="1"/>
</dbReference>
<dbReference type="SMART" id="SM00477">
    <property type="entry name" value="NUC"/>
    <property type="match status" value="1"/>
</dbReference>
<evidence type="ECO:0000256" key="11">
    <source>
        <dbReference type="SAM" id="SignalP"/>
    </source>
</evidence>
<comment type="similarity">
    <text evidence="2 10">Belongs to the DNA/RNA non-specific endonuclease family.</text>
</comment>
<protein>
    <recommendedName>
        <fullName evidence="10">Endonuclease</fullName>
        <ecNumber evidence="10">3.1.30.-</ecNumber>
    </recommendedName>
</protein>
<keyword evidence="4 9" id="KW-0479">Metal-binding</keyword>
<dbReference type="PROSITE" id="PS01070">
    <property type="entry name" value="NUCLEASE_NON_SPEC"/>
    <property type="match status" value="1"/>
</dbReference>
<dbReference type="InterPro" id="IPR001604">
    <property type="entry name" value="Endo_G_ENPP1-like_dom"/>
</dbReference>
<evidence type="ECO:0000256" key="5">
    <source>
        <dbReference type="ARBA" id="ARBA00022759"/>
    </source>
</evidence>
<evidence type="ECO:0000256" key="9">
    <source>
        <dbReference type="PIRSR" id="PIRSR640255-2"/>
    </source>
</evidence>
<dbReference type="PANTHER" id="PTHR13966:SF5">
    <property type="entry name" value="ENDONUCLEASE G, MITOCHONDRIAL"/>
    <property type="match status" value="1"/>
</dbReference>
<keyword evidence="6 10" id="KW-0378">Hydrolase</keyword>
<dbReference type="EMBL" id="BJUZ01000001">
    <property type="protein sequence ID" value="GEK93131.1"/>
    <property type="molecule type" value="Genomic_DNA"/>
</dbReference>
<dbReference type="Proteomes" id="UP000321230">
    <property type="component" value="Unassembled WGS sequence"/>
</dbReference>
<feature type="domain" description="ENPP1-3/EXOG-like endonuclease/phosphodiesterase" evidence="12">
    <location>
        <begin position="49"/>
        <end position="239"/>
    </location>
</feature>
<dbReference type="Pfam" id="PF01223">
    <property type="entry name" value="Endonuclease_NS"/>
    <property type="match status" value="1"/>
</dbReference>
<dbReference type="GO" id="GO:0004519">
    <property type="term" value="F:endonuclease activity"/>
    <property type="evidence" value="ECO:0007669"/>
    <property type="project" value="UniProtKB-UniRule"/>
</dbReference>
<evidence type="ECO:0000256" key="2">
    <source>
        <dbReference type="ARBA" id="ARBA00010052"/>
    </source>
</evidence>
<name>A0A511B0Y8_9PROT</name>
<comment type="cofactor">
    <cofactor evidence="1 10">
        <name>Mg(2+)</name>
        <dbReference type="ChEBI" id="CHEBI:18420"/>
    </cofactor>
</comment>
<feature type="binding site" evidence="9">
    <location>
        <position position="143"/>
    </location>
    <ligand>
        <name>Mg(2+)</name>
        <dbReference type="ChEBI" id="CHEBI:18420"/>
        <note>catalytic</note>
    </ligand>
</feature>
<proteinExistence type="inferred from homology"/>
<sequence>MKNFTHISIVFLMFGARAYAAQCPGIFAKNEAPAILSETSRIGTVQLCNANYAVLVSERTKGPLWSAEDLTEESLEIADKTPRRSSFYADMRLPAAMRASLSDYRSTGYDRGHMTPSGDEPGLKSQRQSFLLSNIVPQTAELNRGPWEGVESAVRGWARQEGEIFVVTGPGYDPEHQVAMGKGRLPVPTVTWKAIYDPASNGTGAYVCLNTGHPTCKVTTVALLIQLVNIDPFPGLPATLKEHVVGMPPIRESPYALSKRPNGKKLFKAWSSRATQKAIRALVKALVQ</sequence>
<evidence type="ECO:0000256" key="6">
    <source>
        <dbReference type="ARBA" id="ARBA00022801"/>
    </source>
</evidence>
<dbReference type="AlphaFoldDB" id="A0A511B0Y8"/>
<evidence type="ECO:0000256" key="7">
    <source>
        <dbReference type="ARBA" id="ARBA00022842"/>
    </source>
</evidence>
<dbReference type="RefSeq" id="WP_228118355.1">
    <property type="nucleotide sequence ID" value="NZ_BARC01000004.1"/>
</dbReference>
<dbReference type="InterPro" id="IPR044925">
    <property type="entry name" value="His-Me_finger_sf"/>
</dbReference>
<evidence type="ECO:0000313" key="14">
    <source>
        <dbReference type="EMBL" id="GEK93131.1"/>
    </source>
</evidence>
<evidence type="ECO:0000256" key="10">
    <source>
        <dbReference type="RuleBase" id="RU366055"/>
    </source>
</evidence>
<evidence type="ECO:0000313" key="15">
    <source>
        <dbReference type="Proteomes" id="UP000321230"/>
    </source>
</evidence>
<dbReference type="GO" id="GO:0016787">
    <property type="term" value="F:hydrolase activity"/>
    <property type="evidence" value="ECO:0007669"/>
    <property type="project" value="UniProtKB-KW"/>
</dbReference>
<reference evidence="14 15" key="1">
    <citation type="submission" date="2019-07" db="EMBL/GenBank/DDBJ databases">
        <title>Whole genome shotgun sequence of Gluconobacter wancherniae NBRC 103581.</title>
        <authorList>
            <person name="Hosoyama A."/>
            <person name="Uohara A."/>
            <person name="Ohji S."/>
            <person name="Ichikawa N."/>
        </authorList>
    </citation>
    <scope>NUCLEOTIDE SEQUENCE [LARGE SCALE GENOMIC DNA]</scope>
    <source>
        <strain evidence="14 15">NBRC 103581</strain>
    </source>
</reference>
<dbReference type="InterPro" id="IPR040255">
    <property type="entry name" value="Non-specific_endonuclease"/>
</dbReference>
<evidence type="ECO:0000259" key="13">
    <source>
        <dbReference type="SMART" id="SM00892"/>
    </source>
</evidence>
<comment type="caution">
    <text evidence="14">The sequence shown here is derived from an EMBL/GenBank/DDBJ whole genome shotgun (WGS) entry which is preliminary data.</text>
</comment>
<dbReference type="Gene3D" id="3.40.570.10">
    <property type="entry name" value="Extracellular Endonuclease, subunit A"/>
    <property type="match status" value="1"/>
</dbReference>
<gene>
    <name evidence="14" type="ORF">GWA01_09010</name>
</gene>
<keyword evidence="15" id="KW-1185">Reference proteome</keyword>
<dbReference type="InterPro" id="IPR020821">
    <property type="entry name" value="ENPP1-3/EXOG-like_nuc-like"/>
</dbReference>
<feature type="domain" description="DNA/RNA non-specific endonuclease/pyrophosphatase/phosphodiesterase" evidence="13">
    <location>
        <begin position="48"/>
        <end position="239"/>
    </location>
</feature>
<organism evidence="14 15">
    <name type="scientific">Gluconobacter wancherniae NBRC 103581</name>
    <dbReference type="NCBI Taxonomy" id="656744"/>
    <lineage>
        <taxon>Bacteria</taxon>
        <taxon>Pseudomonadati</taxon>
        <taxon>Pseudomonadota</taxon>
        <taxon>Alphaproteobacteria</taxon>
        <taxon>Acetobacterales</taxon>
        <taxon>Acetobacteraceae</taxon>
        <taxon>Gluconobacter</taxon>
    </lineage>
</organism>
<dbReference type="InterPro" id="IPR018524">
    <property type="entry name" value="DNA/RNA_endonuclease_AS"/>
</dbReference>
<keyword evidence="11" id="KW-0732">Signal</keyword>
<evidence type="ECO:0000256" key="3">
    <source>
        <dbReference type="ARBA" id="ARBA00022722"/>
    </source>
</evidence>
<keyword evidence="5 10" id="KW-0255">Endonuclease</keyword>
<keyword evidence="7" id="KW-0460">Magnesium</keyword>
<feature type="signal peptide" evidence="11">
    <location>
        <begin position="1"/>
        <end position="20"/>
    </location>
</feature>
<feature type="chain" id="PRO_5022195736" description="Endonuclease" evidence="11">
    <location>
        <begin position="21"/>
        <end position="288"/>
    </location>
</feature>
<evidence type="ECO:0000256" key="1">
    <source>
        <dbReference type="ARBA" id="ARBA00001946"/>
    </source>
</evidence>
<feature type="active site" description="Proton acceptor" evidence="8">
    <location>
        <position position="113"/>
    </location>
</feature>
<dbReference type="SMART" id="SM00892">
    <property type="entry name" value="Endonuclease_NS"/>
    <property type="match status" value="1"/>
</dbReference>
<evidence type="ECO:0000256" key="4">
    <source>
        <dbReference type="ARBA" id="ARBA00022723"/>
    </source>
</evidence>
<accession>A0A511B0Y8</accession>
<dbReference type="InterPro" id="IPR044929">
    <property type="entry name" value="DNA/RNA_non-sp_Endonuclease_sf"/>
</dbReference>
<dbReference type="GO" id="GO:0046872">
    <property type="term" value="F:metal ion binding"/>
    <property type="evidence" value="ECO:0007669"/>
    <property type="project" value="UniProtKB-KW"/>
</dbReference>
<keyword evidence="3 10" id="KW-0540">Nuclease</keyword>
<dbReference type="GO" id="GO:0003676">
    <property type="term" value="F:nucleic acid binding"/>
    <property type="evidence" value="ECO:0007669"/>
    <property type="project" value="InterPro"/>
</dbReference>
<dbReference type="EC" id="3.1.30.-" evidence="10"/>
<evidence type="ECO:0000259" key="12">
    <source>
        <dbReference type="SMART" id="SM00477"/>
    </source>
</evidence>
<dbReference type="SUPFAM" id="SSF54060">
    <property type="entry name" value="His-Me finger endonucleases"/>
    <property type="match status" value="1"/>
</dbReference>